<organism evidence="3 4">
    <name type="scientific">Pseudomyxococcus hansupus</name>
    <dbReference type="NCBI Taxonomy" id="1297742"/>
    <lineage>
        <taxon>Bacteria</taxon>
        <taxon>Pseudomonadati</taxon>
        <taxon>Myxococcota</taxon>
        <taxon>Myxococcia</taxon>
        <taxon>Myxococcales</taxon>
        <taxon>Cystobacterineae</taxon>
        <taxon>Myxococcaceae</taxon>
        <taxon>Pseudomyxococcus</taxon>
    </lineage>
</organism>
<dbReference type="GO" id="GO:0016787">
    <property type="term" value="F:hydrolase activity"/>
    <property type="evidence" value="ECO:0007669"/>
    <property type="project" value="UniProtKB-KW"/>
</dbReference>
<dbReference type="eggNOG" id="COG1335">
    <property type="taxonomic scope" value="Bacteria"/>
</dbReference>
<dbReference type="SUPFAM" id="SSF52499">
    <property type="entry name" value="Isochorismatase-like hydrolases"/>
    <property type="match status" value="1"/>
</dbReference>
<dbReference type="EMBL" id="CP012109">
    <property type="protein sequence ID" value="AKQ64455.1"/>
    <property type="molecule type" value="Genomic_DNA"/>
</dbReference>
<protein>
    <submittedName>
        <fullName evidence="3">Nicotinamidase</fullName>
    </submittedName>
</protein>
<keyword evidence="4" id="KW-1185">Reference proteome</keyword>
<proteinExistence type="inferred from homology"/>
<dbReference type="Proteomes" id="UP000009026">
    <property type="component" value="Chromosome"/>
</dbReference>
<name>A0A0H4WSY1_9BACT</name>
<dbReference type="PANTHER" id="PTHR11080:SF2">
    <property type="entry name" value="LD05707P"/>
    <property type="match status" value="1"/>
</dbReference>
<dbReference type="InterPro" id="IPR036380">
    <property type="entry name" value="Isochorismatase-like_sf"/>
</dbReference>
<accession>A0A0H4WSY1</accession>
<dbReference type="PATRIC" id="fig|1297742.4.peg.1383"/>
<dbReference type="InterPro" id="IPR052347">
    <property type="entry name" value="Isochorismatase_Nicotinamidase"/>
</dbReference>
<evidence type="ECO:0000313" key="3">
    <source>
        <dbReference type="EMBL" id="AKQ64455.1"/>
    </source>
</evidence>
<dbReference type="RefSeq" id="WP_002634331.1">
    <property type="nucleotide sequence ID" value="NZ_CP012109.1"/>
</dbReference>
<evidence type="ECO:0000256" key="2">
    <source>
        <dbReference type="ARBA" id="ARBA00022801"/>
    </source>
</evidence>
<evidence type="ECO:0000256" key="1">
    <source>
        <dbReference type="ARBA" id="ARBA00006336"/>
    </source>
</evidence>
<sequence>MRLPIPRFHDEARVSQLHLERGAEVAEEALRYAAEHRIRPAREDAVRVAAFGIDVQVAFCTPGASLFVPGAVEDTQRTLRWLYANLDRVTELVFSLDTHRAFHVFHPSWWRDAEGRPPPPLTAITAGDVRSGRWRATRFHEESLAYCEQLEASGRYVLTVWPFHAMLGGLSHALVPSMFEASLFHALVRDVPTHFELKGEHPLTENYSVLSPEVTEVKGQTVGAFNTRLFDHLMSFDRVYVFGQASSHCVLNTLLDLRRHIERTDPSKMGRVYILEDAMSPVPAPPLEPLPPSLDFPRLAREALSEFQAAGMRVVRTTDGVDVGT</sequence>
<keyword evidence="2" id="KW-0378">Hydrolase</keyword>
<evidence type="ECO:0000313" key="4">
    <source>
        <dbReference type="Proteomes" id="UP000009026"/>
    </source>
</evidence>
<reference evidence="3 4" key="1">
    <citation type="journal article" date="2016" name="PLoS ONE">
        <title>Complete Genome Sequence and Comparative Genomics of a Novel Myxobacterium Myxococcus hansupus.</title>
        <authorList>
            <person name="Sharma G."/>
            <person name="Narwani T."/>
            <person name="Subramanian S."/>
        </authorList>
    </citation>
    <scope>NUCLEOTIDE SEQUENCE [LARGE SCALE GENOMIC DNA]</scope>
    <source>
        <strain evidence="4">mixupus</strain>
    </source>
</reference>
<dbReference type="Gene3D" id="3.40.50.850">
    <property type="entry name" value="Isochorismatase-like"/>
    <property type="match status" value="1"/>
</dbReference>
<dbReference type="STRING" id="1297742.A176_001367"/>
<dbReference type="OrthoDB" id="9791276at2"/>
<dbReference type="AlphaFoldDB" id="A0A0H4WSY1"/>
<dbReference type="KEGG" id="mym:A176_001367"/>
<comment type="similarity">
    <text evidence="1">Belongs to the isochorismatase family.</text>
</comment>
<gene>
    <name evidence="3" type="ORF">A176_001367</name>
</gene>
<dbReference type="PANTHER" id="PTHR11080">
    <property type="entry name" value="PYRAZINAMIDASE/NICOTINAMIDASE"/>
    <property type="match status" value="1"/>
</dbReference>